<dbReference type="InterPro" id="IPR036365">
    <property type="entry name" value="PGBD-like_sf"/>
</dbReference>
<dbReference type="Proteomes" id="UP000637383">
    <property type="component" value="Unassembled WGS sequence"/>
</dbReference>
<comment type="caution">
    <text evidence="2">The sequence shown here is derived from an EMBL/GenBank/DDBJ whole genome shotgun (WGS) entry which is preliminary data.</text>
</comment>
<dbReference type="InterPro" id="IPR002477">
    <property type="entry name" value="Peptidoglycan-bd-like"/>
</dbReference>
<dbReference type="InterPro" id="IPR036366">
    <property type="entry name" value="PGBDSf"/>
</dbReference>
<organism evidence="2 3">
    <name type="scientific">Nostoc paludosum FACHB-159</name>
    <dbReference type="NCBI Taxonomy" id="2692908"/>
    <lineage>
        <taxon>Bacteria</taxon>
        <taxon>Bacillati</taxon>
        <taxon>Cyanobacteriota</taxon>
        <taxon>Cyanophyceae</taxon>
        <taxon>Nostocales</taxon>
        <taxon>Nostocaceae</taxon>
        <taxon>Nostoc</taxon>
    </lineage>
</organism>
<feature type="domain" description="Peptidoglycan binding-like" evidence="1">
    <location>
        <begin position="25"/>
        <end position="82"/>
    </location>
</feature>
<protein>
    <submittedName>
        <fullName evidence="2">Peptidoglycan-binding protein</fullName>
    </submittedName>
</protein>
<dbReference type="Pfam" id="PF01471">
    <property type="entry name" value="PG_binding_1"/>
    <property type="match status" value="1"/>
</dbReference>
<name>A0ABR8K9X6_9NOSO</name>
<evidence type="ECO:0000313" key="2">
    <source>
        <dbReference type="EMBL" id="MBD2735629.1"/>
    </source>
</evidence>
<dbReference type="EMBL" id="JACJTU010000015">
    <property type="protein sequence ID" value="MBD2735629.1"/>
    <property type="molecule type" value="Genomic_DNA"/>
</dbReference>
<dbReference type="SUPFAM" id="SSF47090">
    <property type="entry name" value="PGBD-like"/>
    <property type="match status" value="1"/>
</dbReference>
<evidence type="ECO:0000313" key="3">
    <source>
        <dbReference type="Proteomes" id="UP000637383"/>
    </source>
</evidence>
<accession>A0ABR8K9X6</accession>
<dbReference type="Gene3D" id="1.10.101.10">
    <property type="entry name" value="PGBD-like superfamily/PGBD"/>
    <property type="match status" value="1"/>
</dbReference>
<evidence type="ECO:0000259" key="1">
    <source>
        <dbReference type="Pfam" id="PF01471"/>
    </source>
</evidence>
<reference evidence="2 3" key="1">
    <citation type="journal article" date="2020" name="ISME J.">
        <title>Comparative genomics reveals insights into cyanobacterial evolution and habitat adaptation.</title>
        <authorList>
            <person name="Chen M.Y."/>
            <person name="Teng W.K."/>
            <person name="Zhao L."/>
            <person name="Hu C.X."/>
            <person name="Zhou Y.K."/>
            <person name="Han B.P."/>
            <person name="Song L.R."/>
            <person name="Shu W.S."/>
        </authorList>
    </citation>
    <scope>NUCLEOTIDE SEQUENCE [LARGE SCALE GENOMIC DNA]</scope>
    <source>
        <strain evidence="2 3">FACHB-159</strain>
    </source>
</reference>
<proteinExistence type="predicted"/>
<keyword evidence="3" id="KW-1185">Reference proteome</keyword>
<gene>
    <name evidence="2" type="ORF">H6H03_17300</name>
</gene>
<dbReference type="RefSeq" id="WP_190956278.1">
    <property type="nucleotide sequence ID" value="NZ_JACJTU010000015.1"/>
</dbReference>
<sequence length="93" mass="10782">MPYDTKNRIQTDNSCHLPQLKEGDRGNAVETLQRLLVFYKYLTAKDVTGRFDRETACAVQKFQHGFHLLPDGIVGQKTWHALNYAFLSLEQHF</sequence>